<protein>
    <submittedName>
        <fullName evidence="2">Uncharacterized protein</fullName>
    </submittedName>
</protein>
<evidence type="ECO:0000256" key="1">
    <source>
        <dbReference type="SAM" id="MobiDB-lite"/>
    </source>
</evidence>
<reference evidence="2" key="1">
    <citation type="submission" date="2021-01" db="EMBL/GenBank/DDBJ databases">
        <title>Chromosome-level genome assembly of a human fungal pathogen reveals clustering of transcriptionally co-regulated genes.</title>
        <authorList>
            <person name="Voorhies M."/>
            <person name="Cohen S."/>
            <person name="Shea T.P."/>
            <person name="Petrus S."/>
            <person name="Munoz J.F."/>
            <person name="Poplawski S."/>
            <person name="Goldman W.E."/>
            <person name="Michael T."/>
            <person name="Cuomo C.A."/>
            <person name="Sil A."/>
            <person name="Beyhan S."/>
        </authorList>
    </citation>
    <scope>NUCLEOTIDE SEQUENCE</scope>
    <source>
        <strain evidence="2">H88</strain>
    </source>
</reference>
<evidence type="ECO:0000313" key="2">
    <source>
        <dbReference type="EMBL" id="QSS51595.1"/>
    </source>
</evidence>
<proteinExistence type="predicted"/>
<feature type="region of interest" description="Disordered" evidence="1">
    <location>
        <begin position="1"/>
        <end position="24"/>
    </location>
</feature>
<gene>
    <name evidence="2" type="ORF">I7I53_06957</name>
</gene>
<organism evidence="2 3">
    <name type="scientific">Ajellomyces capsulatus (strain H88)</name>
    <name type="common">Darling's disease fungus</name>
    <name type="synonym">Histoplasma capsulatum</name>
    <dbReference type="NCBI Taxonomy" id="544711"/>
    <lineage>
        <taxon>Eukaryota</taxon>
        <taxon>Fungi</taxon>
        <taxon>Dikarya</taxon>
        <taxon>Ascomycota</taxon>
        <taxon>Pezizomycotina</taxon>
        <taxon>Eurotiomycetes</taxon>
        <taxon>Eurotiomycetidae</taxon>
        <taxon>Onygenales</taxon>
        <taxon>Ajellomycetaceae</taxon>
        <taxon>Histoplasma</taxon>
    </lineage>
</organism>
<sequence length="91" mass="10023">MGLRSSSTAFSSATSSRSMSRTSCSGIRGLEAPYILWMTRRASGCLSARTSQRGVSGRKSRMESWIIPGRAPRPTIHRHPAWVVEKSQPMV</sequence>
<evidence type="ECO:0000313" key="3">
    <source>
        <dbReference type="Proteomes" id="UP000663419"/>
    </source>
</evidence>
<dbReference type="AlphaFoldDB" id="A0A8A1LFC2"/>
<dbReference type="EMBL" id="CP069103">
    <property type="protein sequence ID" value="QSS51595.1"/>
    <property type="molecule type" value="Genomic_DNA"/>
</dbReference>
<dbReference type="Proteomes" id="UP000663419">
    <property type="component" value="Chromosome 2"/>
</dbReference>
<accession>A0A8A1LFC2</accession>
<dbReference type="VEuPathDB" id="FungiDB:I7I53_06957"/>
<name>A0A8A1LFC2_AJEC8</name>